<dbReference type="EMBL" id="JAGQDD010000013">
    <property type="protein sequence ID" value="MBQ0932099.1"/>
    <property type="molecule type" value="Genomic_DNA"/>
</dbReference>
<dbReference type="Pfam" id="PF01370">
    <property type="entry name" value="Epimerase"/>
    <property type="match status" value="1"/>
</dbReference>
<dbReference type="RefSeq" id="WP_210855387.1">
    <property type="nucleotide sequence ID" value="NZ_JAGQDD010000013.1"/>
</dbReference>
<dbReference type="SUPFAM" id="SSF51735">
    <property type="entry name" value="NAD(P)-binding Rossmann-fold domains"/>
    <property type="match status" value="1"/>
</dbReference>
<protein>
    <submittedName>
        <fullName evidence="2">NAD(P)H-binding protein</fullName>
    </submittedName>
</protein>
<proteinExistence type="predicted"/>
<gene>
    <name evidence="2" type="ORF">KAK03_16585</name>
</gene>
<evidence type="ECO:0000259" key="1">
    <source>
        <dbReference type="Pfam" id="PF01370"/>
    </source>
</evidence>
<comment type="caution">
    <text evidence="2">The sequence shown here is derived from an EMBL/GenBank/DDBJ whole genome shotgun (WGS) entry which is preliminary data.</text>
</comment>
<feature type="domain" description="NAD-dependent epimerase/dehydratase" evidence="1">
    <location>
        <begin position="9"/>
        <end position="215"/>
    </location>
</feature>
<organism evidence="2 3">
    <name type="scientific">Ideonella alba</name>
    <dbReference type="NCBI Taxonomy" id="2824118"/>
    <lineage>
        <taxon>Bacteria</taxon>
        <taxon>Pseudomonadati</taxon>
        <taxon>Pseudomonadota</taxon>
        <taxon>Betaproteobacteria</taxon>
        <taxon>Burkholderiales</taxon>
        <taxon>Sphaerotilaceae</taxon>
        <taxon>Ideonella</taxon>
    </lineage>
</organism>
<evidence type="ECO:0000313" key="3">
    <source>
        <dbReference type="Proteomes" id="UP000676246"/>
    </source>
</evidence>
<dbReference type="Gene3D" id="3.40.50.720">
    <property type="entry name" value="NAD(P)-binding Rossmann-like Domain"/>
    <property type="match status" value="1"/>
</dbReference>
<dbReference type="AlphaFoldDB" id="A0A940YLQ8"/>
<sequence>MEYTSDPSVLVLGSQGRLGQAAVQAFAAAGWRVWAQARRPQPDLPAGARALDVPLADTAALATAAQGAQAVVYAVNPPYTRWPQQMLPLARQGMDVAEALGARFLLPGNVYNFGRELPAQLTLDTPEVANTRKGALRIALEAELRQRAQAGRLRSSVLRAGDFFGGGPGSWIDLVIAKHLRAGRLDYPGPLEVPHAWAFLPDLARAFVDVAAHAETRPFARWQFAGHTLTGAALLQGLRSAAEAQGLAPARGWRERRMAWWPIRLAAPLVPMAREIAEMAYLWARPHALLEVLPQARAATPLAAAMAATVAALQQPSVSASAARSAAS</sequence>
<dbReference type="InterPro" id="IPR036291">
    <property type="entry name" value="NAD(P)-bd_dom_sf"/>
</dbReference>
<accession>A0A940YLQ8</accession>
<keyword evidence="3" id="KW-1185">Reference proteome</keyword>
<reference evidence="2 3" key="1">
    <citation type="submission" date="2021-04" db="EMBL/GenBank/DDBJ databases">
        <title>The genome sequence of Ideonella sp. 3Y2.</title>
        <authorList>
            <person name="Liu Y."/>
        </authorList>
    </citation>
    <scope>NUCLEOTIDE SEQUENCE [LARGE SCALE GENOMIC DNA]</scope>
    <source>
        <strain evidence="2 3">3Y2</strain>
    </source>
</reference>
<name>A0A940YLQ8_9BURK</name>
<dbReference type="InterPro" id="IPR001509">
    <property type="entry name" value="Epimerase_deHydtase"/>
</dbReference>
<evidence type="ECO:0000313" key="2">
    <source>
        <dbReference type="EMBL" id="MBQ0932099.1"/>
    </source>
</evidence>
<dbReference type="Proteomes" id="UP000676246">
    <property type="component" value="Unassembled WGS sequence"/>
</dbReference>